<proteinExistence type="predicted"/>
<keyword evidence="2" id="KW-0378">Hydrolase</keyword>
<protein>
    <submittedName>
        <fullName evidence="2">DNA/RNA non-specific endonuclease</fullName>
    </submittedName>
</protein>
<dbReference type="Proteomes" id="UP001597261">
    <property type="component" value="Unassembled WGS sequence"/>
</dbReference>
<evidence type="ECO:0000313" key="2">
    <source>
        <dbReference type="EMBL" id="MFD1663206.1"/>
    </source>
</evidence>
<evidence type="ECO:0000313" key="3">
    <source>
        <dbReference type="Proteomes" id="UP001597261"/>
    </source>
</evidence>
<reference evidence="3" key="1">
    <citation type="journal article" date="2019" name="Int. J. Syst. Evol. Microbiol.">
        <title>The Global Catalogue of Microorganisms (GCM) 10K type strain sequencing project: providing services to taxonomists for standard genome sequencing and annotation.</title>
        <authorList>
            <consortium name="The Broad Institute Genomics Platform"/>
            <consortium name="The Broad Institute Genome Sequencing Center for Infectious Disease"/>
            <person name="Wu L."/>
            <person name="Ma J."/>
        </authorList>
    </citation>
    <scope>NUCLEOTIDE SEQUENCE [LARGE SCALE GENOMIC DNA]</scope>
    <source>
        <strain evidence="3">CGMCC 1.12470</strain>
    </source>
</reference>
<dbReference type="EMBL" id="JBHUDX010000120">
    <property type="protein sequence ID" value="MFD1663206.1"/>
    <property type="molecule type" value="Genomic_DNA"/>
</dbReference>
<name>A0ABW4J328_9ACTN</name>
<keyword evidence="2" id="KW-0255">Endonuclease</keyword>
<dbReference type="InterPro" id="IPR044927">
    <property type="entry name" value="Endonuclea_NS_2"/>
</dbReference>
<dbReference type="GO" id="GO:0004519">
    <property type="term" value="F:endonuclease activity"/>
    <property type="evidence" value="ECO:0007669"/>
    <property type="project" value="UniProtKB-KW"/>
</dbReference>
<gene>
    <name evidence="2" type="ORF">ACFSL4_34855</name>
</gene>
<accession>A0ABW4J328</accession>
<organism evidence="2 3">
    <name type="scientific">Streptomyces caeni</name>
    <dbReference type="NCBI Taxonomy" id="2307231"/>
    <lineage>
        <taxon>Bacteria</taxon>
        <taxon>Bacillati</taxon>
        <taxon>Actinomycetota</taxon>
        <taxon>Actinomycetes</taxon>
        <taxon>Kitasatosporales</taxon>
        <taxon>Streptomycetaceae</taxon>
        <taxon>Streptomyces</taxon>
    </lineage>
</organism>
<keyword evidence="2" id="KW-0540">Nuclease</keyword>
<sequence>GSTSLTIRSGGAVAGSPSAQINVSNSVLNTAAAAAAGLTTAAVCVATGGCDGTPEDNKNSNCSLGTGVGYQVPGALDDAGRSTGMFACVTKSSIRPSGSGKVSEAARDALSGYREAQTYAKAAGFNAKTSINACHLIADTLGGSGSDVRNLGTCWRGVNTHDRTAGSLGRNNMRVMEDEVKRATEKGQSVAYTVIPQYRTDNSKVPYRFLLTARGYYNSGAAGLSDTMTVYNTYGPSGVNLGDVVN</sequence>
<feature type="non-terminal residue" evidence="2">
    <location>
        <position position="1"/>
    </location>
</feature>
<comment type="caution">
    <text evidence="2">The sequence shown here is derived from an EMBL/GenBank/DDBJ whole genome shotgun (WGS) entry which is preliminary data.</text>
</comment>
<evidence type="ECO:0000259" key="1">
    <source>
        <dbReference type="Pfam" id="PF13930"/>
    </source>
</evidence>
<feature type="domain" description="Type VII secretion system protein EssD-like" evidence="1">
    <location>
        <begin position="124"/>
        <end position="212"/>
    </location>
</feature>
<dbReference type="Gene3D" id="3.40.570.10">
    <property type="entry name" value="Extracellular Endonuclease, subunit A"/>
    <property type="match status" value="1"/>
</dbReference>
<keyword evidence="3" id="KW-1185">Reference proteome</keyword>
<dbReference type="RefSeq" id="WP_381091815.1">
    <property type="nucleotide sequence ID" value="NZ_JBHUDX010000120.1"/>
</dbReference>
<dbReference type="InterPro" id="IPR044929">
    <property type="entry name" value="DNA/RNA_non-sp_Endonuclease_sf"/>
</dbReference>
<dbReference type="Pfam" id="PF13930">
    <property type="entry name" value="Endonuclea_NS_2"/>
    <property type="match status" value="1"/>
</dbReference>